<keyword evidence="2" id="KW-0732">Signal</keyword>
<evidence type="ECO:0000256" key="1">
    <source>
        <dbReference type="ARBA" id="ARBA00022801"/>
    </source>
</evidence>
<feature type="chain" id="PRO_5045928453" evidence="2">
    <location>
        <begin position="25"/>
        <end position="221"/>
    </location>
</feature>
<dbReference type="EC" id="3.4.22.70" evidence="3"/>
<protein>
    <submittedName>
        <fullName evidence="3">Sortase</fullName>
        <ecNumber evidence="3">3.4.22.70</ecNumber>
    </submittedName>
</protein>
<accession>A0ABW1G008</accession>
<comment type="caution">
    <text evidence="3">The sequence shown here is derived from an EMBL/GenBank/DDBJ whole genome shotgun (WGS) entry which is preliminary data.</text>
</comment>
<keyword evidence="1 3" id="KW-0378">Hydrolase</keyword>
<dbReference type="Proteomes" id="UP001596174">
    <property type="component" value="Unassembled WGS sequence"/>
</dbReference>
<dbReference type="CDD" id="cd05830">
    <property type="entry name" value="Sortase_E"/>
    <property type="match status" value="1"/>
</dbReference>
<dbReference type="EMBL" id="JBHSQJ010000026">
    <property type="protein sequence ID" value="MFC5907166.1"/>
    <property type="molecule type" value="Genomic_DNA"/>
</dbReference>
<dbReference type="Pfam" id="PF04203">
    <property type="entry name" value="Sortase"/>
    <property type="match status" value="1"/>
</dbReference>
<evidence type="ECO:0000313" key="3">
    <source>
        <dbReference type="EMBL" id="MFC5907166.1"/>
    </source>
</evidence>
<dbReference type="InterPro" id="IPR005754">
    <property type="entry name" value="Sortase"/>
</dbReference>
<feature type="signal peptide" evidence="2">
    <location>
        <begin position="1"/>
        <end position="24"/>
    </location>
</feature>
<dbReference type="InterPro" id="IPR023365">
    <property type="entry name" value="Sortase_dom-sf"/>
</dbReference>
<keyword evidence="4" id="KW-1185">Reference proteome</keyword>
<gene>
    <name evidence="3" type="ORF">ACFP3V_08030</name>
</gene>
<evidence type="ECO:0000313" key="4">
    <source>
        <dbReference type="Proteomes" id="UP001596174"/>
    </source>
</evidence>
<dbReference type="GO" id="GO:0016787">
    <property type="term" value="F:hydrolase activity"/>
    <property type="evidence" value="ECO:0007669"/>
    <property type="project" value="UniProtKB-KW"/>
</dbReference>
<organism evidence="3 4">
    <name type="scientific">Streptacidiphilus monticola</name>
    <dbReference type="NCBI Taxonomy" id="2161674"/>
    <lineage>
        <taxon>Bacteria</taxon>
        <taxon>Bacillati</taxon>
        <taxon>Actinomycetota</taxon>
        <taxon>Actinomycetes</taxon>
        <taxon>Kitasatosporales</taxon>
        <taxon>Streptomycetaceae</taxon>
        <taxon>Streptacidiphilus</taxon>
    </lineage>
</organism>
<dbReference type="Gene3D" id="2.40.260.10">
    <property type="entry name" value="Sortase"/>
    <property type="match status" value="1"/>
</dbReference>
<name>A0ABW1G008_9ACTN</name>
<dbReference type="NCBIfam" id="TIGR01076">
    <property type="entry name" value="sortase_fam"/>
    <property type="match status" value="1"/>
</dbReference>
<proteinExistence type="predicted"/>
<dbReference type="SUPFAM" id="SSF63817">
    <property type="entry name" value="Sortase"/>
    <property type="match status" value="1"/>
</dbReference>
<evidence type="ECO:0000256" key="2">
    <source>
        <dbReference type="SAM" id="SignalP"/>
    </source>
</evidence>
<reference evidence="4" key="1">
    <citation type="journal article" date="2019" name="Int. J. Syst. Evol. Microbiol.">
        <title>The Global Catalogue of Microorganisms (GCM) 10K type strain sequencing project: providing services to taxonomists for standard genome sequencing and annotation.</title>
        <authorList>
            <consortium name="The Broad Institute Genomics Platform"/>
            <consortium name="The Broad Institute Genome Sequencing Center for Infectious Disease"/>
            <person name="Wu L."/>
            <person name="Ma J."/>
        </authorList>
    </citation>
    <scope>NUCLEOTIDE SEQUENCE [LARGE SCALE GENOMIC DNA]</scope>
    <source>
        <strain evidence="4">JCM 4816</strain>
    </source>
</reference>
<sequence>MRTRVAGRPVRRLLLVMAAALALAAGTALGSYAVWLRVGTGAAPDAGEAARTDRLASALARPPAAGNAAEAARPVRRGDLVAVVRIPALGPTWVYPVYEGTDDAELSRGLAHYPGTAAPGAVGNFAVAGHRSSLSGFEPFADLPELVHPGDEITATARGGVYTYVVTATRNVSPRDVAVLAADQGRGADPAQRLITLTTCTPRFGHSGRYVVFGRLEAPPR</sequence>
<dbReference type="RefSeq" id="WP_380581312.1">
    <property type="nucleotide sequence ID" value="NZ_JBHSQJ010000026.1"/>
</dbReference>
<dbReference type="InterPro" id="IPR042003">
    <property type="entry name" value="Sortase_E"/>
</dbReference>